<dbReference type="GO" id="GO:0043935">
    <property type="term" value="P:sexual sporulation resulting in formation of a cellular spore"/>
    <property type="evidence" value="ECO:0007669"/>
    <property type="project" value="TreeGrafter"/>
</dbReference>
<feature type="transmembrane region" description="Helical" evidence="1">
    <location>
        <begin position="131"/>
        <end position="151"/>
    </location>
</feature>
<feature type="transmembrane region" description="Helical" evidence="1">
    <location>
        <begin position="206"/>
        <end position="224"/>
    </location>
</feature>
<proteinExistence type="predicted"/>
<protein>
    <recommendedName>
        <fullName evidence="4">Integral membrane protein TmpA</fullName>
    </recommendedName>
</protein>
<accession>A0A1L9SUX4</accession>
<dbReference type="Proteomes" id="UP000184188">
    <property type="component" value="Unassembled WGS sequence"/>
</dbReference>
<keyword evidence="1" id="KW-1133">Transmembrane helix</keyword>
<dbReference type="PANTHER" id="PTHR33927:SF3">
    <property type="entry name" value="INTEGRAL MEMBRANE PROTEIN TMPA"/>
    <property type="match status" value="1"/>
</dbReference>
<dbReference type="OrthoDB" id="3142841at2759"/>
<organism evidence="2 3">
    <name type="scientific">Penicilliopsis zonata CBS 506.65</name>
    <dbReference type="NCBI Taxonomy" id="1073090"/>
    <lineage>
        <taxon>Eukaryota</taxon>
        <taxon>Fungi</taxon>
        <taxon>Dikarya</taxon>
        <taxon>Ascomycota</taxon>
        <taxon>Pezizomycotina</taxon>
        <taxon>Eurotiomycetes</taxon>
        <taxon>Eurotiomycetidae</taxon>
        <taxon>Eurotiales</taxon>
        <taxon>Aspergillaceae</taxon>
        <taxon>Penicilliopsis</taxon>
    </lineage>
</organism>
<evidence type="ECO:0008006" key="4">
    <source>
        <dbReference type="Google" id="ProtNLM"/>
    </source>
</evidence>
<sequence>MARPPSHRPHLSEATTIVESPEEAKIDELSEGSDVEAQISRKPFAHTRYALLTVYRRLFGLVFLSNLGVFIYVLATRHQNELIACVNAAAANLLVCGLARHPHVVNAVYSVLSAVPRRAPLRLRHLVAKTYHYGGVHSGCGVASFLWYVGFTAILTTQYLQNTLAVSVAVVVVTYLILVALLAIILAAYPGLRSKRHNVFEFTHRFLGWTVVALFVVLLLLFAHEYTGSSSSDSGKNEGEGKNEGKNHMGDFLLHLPAFWFLILAVLAIVHPWLLLRKVQVRAEYLSQHAVRLHFNHTSTGFAKGISVSNHPLRDWHAFATFPDLDDQPEGDDDEEEEEDKNKKFSCLVSRAGDWTTSTIGTPPRTLWKRGTMLYGFAHLMKMYERVLLITTGSGIGPCLAFLGASERERPLLRVVWQTRAPLVTYGPKILDLVHRLDSNPVIIDSDRKGKRVDVLPLARKLISQFDADAVCVISNPRLTRKIVFELEATGVAAYGPIFDS</sequence>
<dbReference type="GeneID" id="34608087"/>
<dbReference type="VEuPathDB" id="FungiDB:ASPZODRAFT_126985"/>
<dbReference type="GO" id="GO:0048315">
    <property type="term" value="P:conidium formation"/>
    <property type="evidence" value="ECO:0007669"/>
    <property type="project" value="TreeGrafter"/>
</dbReference>
<dbReference type="InterPro" id="IPR052979">
    <property type="entry name" value="Adenylate-forming_domain"/>
</dbReference>
<name>A0A1L9SUX4_9EURO</name>
<keyword evidence="3" id="KW-1185">Reference proteome</keyword>
<dbReference type="PANTHER" id="PTHR33927">
    <property type="entry name" value="TRANSMEMBRANE PROTEIN"/>
    <property type="match status" value="1"/>
</dbReference>
<feature type="transmembrane region" description="Helical" evidence="1">
    <location>
        <begin position="163"/>
        <end position="186"/>
    </location>
</feature>
<dbReference type="GO" id="GO:0075306">
    <property type="term" value="P:regulation of conidium formation"/>
    <property type="evidence" value="ECO:0007669"/>
    <property type="project" value="TreeGrafter"/>
</dbReference>
<reference evidence="3" key="1">
    <citation type="journal article" date="2017" name="Genome Biol.">
        <title>Comparative genomics reveals high biological diversity and specific adaptations in the industrially and medically important fungal genus Aspergillus.</title>
        <authorList>
            <person name="de Vries R.P."/>
            <person name="Riley R."/>
            <person name="Wiebenga A."/>
            <person name="Aguilar-Osorio G."/>
            <person name="Amillis S."/>
            <person name="Uchima C.A."/>
            <person name="Anderluh G."/>
            <person name="Asadollahi M."/>
            <person name="Askin M."/>
            <person name="Barry K."/>
            <person name="Battaglia E."/>
            <person name="Bayram O."/>
            <person name="Benocci T."/>
            <person name="Braus-Stromeyer S.A."/>
            <person name="Caldana C."/>
            <person name="Canovas D."/>
            <person name="Cerqueira G.C."/>
            <person name="Chen F."/>
            <person name="Chen W."/>
            <person name="Choi C."/>
            <person name="Clum A."/>
            <person name="Dos Santos R.A."/>
            <person name="Damasio A.R."/>
            <person name="Diallinas G."/>
            <person name="Emri T."/>
            <person name="Fekete E."/>
            <person name="Flipphi M."/>
            <person name="Freyberg S."/>
            <person name="Gallo A."/>
            <person name="Gournas C."/>
            <person name="Habgood R."/>
            <person name="Hainaut M."/>
            <person name="Harispe M.L."/>
            <person name="Henrissat B."/>
            <person name="Hilden K.S."/>
            <person name="Hope R."/>
            <person name="Hossain A."/>
            <person name="Karabika E."/>
            <person name="Karaffa L."/>
            <person name="Karanyi Z."/>
            <person name="Krasevec N."/>
            <person name="Kuo A."/>
            <person name="Kusch H."/>
            <person name="LaButti K."/>
            <person name="Lagendijk E.L."/>
            <person name="Lapidus A."/>
            <person name="Levasseur A."/>
            <person name="Lindquist E."/>
            <person name="Lipzen A."/>
            <person name="Logrieco A.F."/>
            <person name="MacCabe A."/>
            <person name="Maekelae M.R."/>
            <person name="Malavazi I."/>
            <person name="Melin P."/>
            <person name="Meyer V."/>
            <person name="Mielnichuk N."/>
            <person name="Miskei M."/>
            <person name="Molnar A.P."/>
            <person name="Mule G."/>
            <person name="Ngan C.Y."/>
            <person name="Orejas M."/>
            <person name="Orosz E."/>
            <person name="Ouedraogo J.P."/>
            <person name="Overkamp K.M."/>
            <person name="Park H.-S."/>
            <person name="Perrone G."/>
            <person name="Piumi F."/>
            <person name="Punt P.J."/>
            <person name="Ram A.F."/>
            <person name="Ramon A."/>
            <person name="Rauscher S."/>
            <person name="Record E."/>
            <person name="Riano-Pachon D.M."/>
            <person name="Robert V."/>
            <person name="Roehrig J."/>
            <person name="Ruller R."/>
            <person name="Salamov A."/>
            <person name="Salih N.S."/>
            <person name="Samson R.A."/>
            <person name="Sandor E."/>
            <person name="Sanguinetti M."/>
            <person name="Schuetze T."/>
            <person name="Sepcic K."/>
            <person name="Shelest E."/>
            <person name="Sherlock G."/>
            <person name="Sophianopoulou V."/>
            <person name="Squina F.M."/>
            <person name="Sun H."/>
            <person name="Susca A."/>
            <person name="Todd R.B."/>
            <person name="Tsang A."/>
            <person name="Unkles S.E."/>
            <person name="van de Wiele N."/>
            <person name="van Rossen-Uffink D."/>
            <person name="Oliveira J.V."/>
            <person name="Vesth T.C."/>
            <person name="Visser J."/>
            <person name="Yu J.-H."/>
            <person name="Zhou M."/>
            <person name="Andersen M.R."/>
            <person name="Archer D.B."/>
            <person name="Baker S.E."/>
            <person name="Benoit I."/>
            <person name="Brakhage A.A."/>
            <person name="Braus G.H."/>
            <person name="Fischer R."/>
            <person name="Frisvad J.C."/>
            <person name="Goldman G.H."/>
            <person name="Houbraken J."/>
            <person name="Oakley B."/>
            <person name="Pocsi I."/>
            <person name="Scazzocchio C."/>
            <person name="Seiboth B."/>
            <person name="vanKuyk P.A."/>
            <person name="Wortman J."/>
            <person name="Dyer P.S."/>
            <person name="Grigoriev I.V."/>
        </authorList>
    </citation>
    <scope>NUCLEOTIDE SEQUENCE [LARGE SCALE GENOMIC DNA]</scope>
    <source>
        <strain evidence="3">CBS 506.65</strain>
    </source>
</reference>
<feature type="transmembrane region" description="Helical" evidence="1">
    <location>
        <begin position="387"/>
        <end position="405"/>
    </location>
</feature>
<evidence type="ECO:0000313" key="2">
    <source>
        <dbReference type="EMBL" id="OJJ50998.1"/>
    </source>
</evidence>
<feature type="transmembrane region" description="Helical" evidence="1">
    <location>
        <begin position="258"/>
        <end position="276"/>
    </location>
</feature>
<dbReference type="AlphaFoldDB" id="A0A1L9SUX4"/>
<gene>
    <name evidence="2" type="ORF">ASPZODRAFT_126985</name>
</gene>
<keyword evidence="1" id="KW-0812">Transmembrane</keyword>
<dbReference type="RefSeq" id="XP_022585508.1">
    <property type="nucleotide sequence ID" value="XM_022721622.1"/>
</dbReference>
<dbReference type="GO" id="GO:0005886">
    <property type="term" value="C:plasma membrane"/>
    <property type="evidence" value="ECO:0007669"/>
    <property type="project" value="TreeGrafter"/>
</dbReference>
<keyword evidence="1" id="KW-0472">Membrane</keyword>
<dbReference type="EMBL" id="KV878336">
    <property type="protein sequence ID" value="OJJ50998.1"/>
    <property type="molecule type" value="Genomic_DNA"/>
</dbReference>
<evidence type="ECO:0000256" key="1">
    <source>
        <dbReference type="SAM" id="Phobius"/>
    </source>
</evidence>
<evidence type="ECO:0000313" key="3">
    <source>
        <dbReference type="Proteomes" id="UP000184188"/>
    </source>
</evidence>
<feature type="transmembrane region" description="Helical" evidence="1">
    <location>
        <begin position="58"/>
        <end position="75"/>
    </location>
</feature>